<dbReference type="Gene3D" id="1.10.287.1080">
    <property type="entry name" value="MazG-like"/>
    <property type="match status" value="1"/>
</dbReference>
<dbReference type="EMBL" id="BMQO01000001">
    <property type="protein sequence ID" value="GGS16908.1"/>
    <property type="molecule type" value="Genomic_DNA"/>
</dbReference>
<organism evidence="2 3">
    <name type="scientific">Deinococcus knuensis</name>
    <dbReference type="NCBI Taxonomy" id="1837380"/>
    <lineage>
        <taxon>Bacteria</taxon>
        <taxon>Thermotogati</taxon>
        <taxon>Deinococcota</taxon>
        <taxon>Deinococci</taxon>
        <taxon>Deinococcales</taxon>
        <taxon>Deinococcaceae</taxon>
        <taxon>Deinococcus</taxon>
    </lineage>
</organism>
<comment type="caution">
    <text evidence="2">The sequence shown here is derived from an EMBL/GenBank/DDBJ whole genome shotgun (WGS) entry which is preliminary data.</text>
</comment>
<dbReference type="RefSeq" id="WP_189064474.1">
    <property type="nucleotide sequence ID" value="NZ_BMQO01000001.1"/>
</dbReference>
<accession>A0ABQ2SDG8</accession>
<dbReference type="Proteomes" id="UP000620633">
    <property type="component" value="Unassembled WGS sequence"/>
</dbReference>
<dbReference type="Pfam" id="PF03819">
    <property type="entry name" value="MazG"/>
    <property type="match status" value="1"/>
</dbReference>
<gene>
    <name evidence="2" type="ORF">GCM10008961_05670</name>
</gene>
<dbReference type="PANTHER" id="PTHR30522:SF0">
    <property type="entry name" value="NUCLEOSIDE TRIPHOSPHATE PYROPHOSPHOHYDROLASE"/>
    <property type="match status" value="1"/>
</dbReference>
<evidence type="ECO:0000313" key="3">
    <source>
        <dbReference type="Proteomes" id="UP000620633"/>
    </source>
</evidence>
<dbReference type="InterPro" id="IPR048015">
    <property type="entry name" value="NTP-PPase_MazG-like_N"/>
</dbReference>
<evidence type="ECO:0000313" key="2">
    <source>
        <dbReference type="EMBL" id="GGS16908.1"/>
    </source>
</evidence>
<keyword evidence="3" id="KW-1185">Reference proteome</keyword>
<dbReference type="InterPro" id="IPR011551">
    <property type="entry name" value="NTP_PyrPHydrolase_MazG"/>
</dbReference>
<dbReference type="NCBIfam" id="NF008986">
    <property type="entry name" value="PRK12333.1"/>
    <property type="match status" value="1"/>
</dbReference>
<dbReference type="InterPro" id="IPR004518">
    <property type="entry name" value="MazG-like_dom"/>
</dbReference>
<sequence length="220" mass="23426">MQDLLTIMRRLRAPDGCPWDQEQTHETLRPYLLEEAAEAADAAGSGDPAALSDELGDVLLQVAFHSVIAEEAGTFDYAAVERGIVEKLVRRHPHVFGEVSVQGSADVMRNWQQIKAQERGGQSRRPEDRVPAGLGALAREAKTQKLADAQLAGTPKVSAEQARAAVTQAAAQAPDTARGVADVLAAVVTWARSVGVDPELALRDRSLATLRALPGPGPES</sequence>
<protein>
    <submittedName>
        <fullName evidence="2">Nucleoside triphosphate pyrophosphohydrolase</fullName>
    </submittedName>
</protein>
<proteinExistence type="predicted"/>
<dbReference type="NCBIfam" id="TIGR00444">
    <property type="entry name" value="mazG"/>
    <property type="match status" value="1"/>
</dbReference>
<evidence type="ECO:0000259" key="1">
    <source>
        <dbReference type="Pfam" id="PF03819"/>
    </source>
</evidence>
<dbReference type="SUPFAM" id="SSF101386">
    <property type="entry name" value="all-alpha NTP pyrophosphatases"/>
    <property type="match status" value="1"/>
</dbReference>
<dbReference type="PANTHER" id="PTHR30522">
    <property type="entry name" value="NUCLEOSIDE TRIPHOSPHATE PYROPHOSPHOHYDROLASE"/>
    <property type="match status" value="1"/>
</dbReference>
<name>A0ABQ2SDG8_9DEIO</name>
<reference evidence="3" key="1">
    <citation type="journal article" date="2019" name="Int. J. Syst. Evol. Microbiol.">
        <title>The Global Catalogue of Microorganisms (GCM) 10K type strain sequencing project: providing services to taxonomists for standard genome sequencing and annotation.</title>
        <authorList>
            <consortium name="The Broad Institute Genomics Platform"/>
            <consortium name="The Broad Institute Genome Sequencing Center for Infectious Disease"/>
            <person name="Wu L."/>
            <person name="Ma J."/>
        </authorList>
    </citation>
    <scope>NUCLEOTIDE SEQUENCE [LARGE SCALE GENOMIC DNA]</scope>
    <source>
        <strain evidence="3">JCM 31406</strain>
    </source>
</reference>
<feature type="domain" description="NTP pyrophosphohydrolase MazG-like" evidence="1">
    <location>
        <begin position="23"/>
        <end position="96"/>
    </location>
</feature>
<dbReference type="CDD" id="cd11528">
    <property type="entry name" value="NTP-PPase_MazG_Nterm"/>
    <property type="match status" value="1"/>
</dbReference>